<reference evidence="2 3" key="1">
    <citation type="submission" date="2023-11" db="EMBL/GenBank/DDBJ databases">
        <authorList>
            <person name="Hedman E."/>
            <person name="Englund M."/>
            <person name="Stromberg M."/>
            <person name="Nyberg Akerstrom W."/>
            <person name="Nylinder S."/>
            <person name="Jareborg N."/>
            <person name="Kallberg Y."/>
            <person name="Kronander E."/>
        </authorList>
    </citation>
    <scope>NUCLEOTIDE SEQUENCE [LARGE SCALE GENOMIC DNA]</scope>
</reference>
<dbReference type="InterPro" id="IPR000477">
    <property type="entry name" value="RT_dom"/>
</dbReference>
<evidence type="ECO:0000259" key="1">
    <source>
        <dbReference type="Pfam" id="PF00078"/>
    </source>
</evidence>
<dbReference type="Proteomes" id="UP001314205">
    <property type="component" value="Unassembled WGS sequence"/>
</dbReference>
<evidence type="ECO:0000313" key="3">
    <source>
        <dbReference type="Proteomes" id="UP001314205"/>
    </source>
</evidence>
<comment type="caution">
    <text evidence="2">The sequence shown here is derived from an EMBL/GenBank/DDBJ whole genome shotgun (WGS) entry which is preliminary data.</text>
</comment>
<feature type="domain" description="Reverse transcriptase" evidence="1">
    <location>
        <begin position="284"/>
        <end position="344"/>
    </location>
</feature>
<dbReference type="Pfam" id="PF00078">
    <property type="entry name" value="RVT_1"/>
    <property type="match status" value="1"/>
</dbReference>
<dbReference type="Gene3D" id="3.10.10.10">
    <property type="entry name" value="HIV Type 1 Reverse Transcriptase, subunit A, domain 1"/>
    <property type="match status" value="1"/>
</dbReference>
<dbReference type="PANTHER" id="PTHR24559:SF435">
    <property type="entry name" value="RIBONUCLEASE H"/>
    <property type="match status" value="1"/>
</dbReference>
<gene>
    <name evidence="2" type="ORF">PARMNEM_LOCUS17605</name>
</gene>
<dbReference type="InterPro" id="IPR021109">
    <property type="entry name" value="Peptidase_aspartic_dom_sf"/>
</dbReference>
<dbReference type="CDD" id="cd01647">
    <property type="entry name" value="RT_LTR"/>
    <property type="match status" value="1"/>
</dbReference>
<dbReference type="InterPro" id="IPR053134">
    <property type="entry name" value="RNA-dir_DNA_polymerase"/>
</dbReference>
<accession>A0AAV1LU81</accession>
<dbReference type="PANTHER" id="PTHR24559">
    <property type="entry name" value="TRANSPOSON TY3-I GAG-POL POLYPROTEIN"/>
    <property type="match status" value="1"/>
</dbReference>
<organism evidence="2 3">
    <name type="scientific">Parnassius mnemosyne</name>
    <name type="common">clouded apollo</name>
    <dbReference type="NCBI Taxonomy" id="213953"/>
    <lineage>
        <taxon>Eukaryota</taxon>
        <taxon>Metazoa</taxon>
        <taxon>Ecdysozoa</taxon>
        <taxon>Arthropoda</taxon>
        <taxon>Hexapoda</taxon>
        <taxon>Insecta</taxon>
        <taxon>Pterygota</taxon>
        <taxon>Neoptera</taxon>
        <taxon>Endopterygota</taxon>
        <taxon>Lepidoptera</taxon>
        <taxon>Glossata</taxon>
        <taxon>Ditrysia</taxon>
        <taxon>Papilionoidea</taxon>
        <taxon>Papilionidae</taxon>
        <taxon>Parnassiinae</taxon>
        <taxon>Parnassini</taxon>
        <taxon>Parnassius</taxon>
        <taxon>Driopa</taxon>
    </lineage>
</organism>
<dbReference type="EMBL" id="CAVLGL010000104">
    <property type="protein sequence ID" value="CAK1598638.1"/>
    <property type="molecule type" value="Genomic_DNA"/>
</dbReference>
<evidence type="ECO:0000313" key="2">
    <source>
        <dbReference type="EMBL" id="CAK1598638.1"/>
    </source>
</evidence>
<sequence length="367" mass="41832">MPEINNNTIEITGIGNDSITSLGHIPIEFCSYQHNFYVLPAFDLPYDGIIGSDFLIKLNCKINYDNNTLKVNKDEIRLCFTKPVYTIAPRYETIIECSVRNLDIKEGLVLDQNPVDSLLIANCIVKLKSNSRINISVVNTSESELFVDSDLKLTLQPLENKYNHQIFYTSSDGSRNNVLTRTDQTLNLLRLSHLNKEEKEALCNLCCTYSDIFHLPGDKLTNTNVLQHEIPTSSSIPINTKSYRFPDIHKPEVERQINKMLDDGIIKPSTSPWSSPIWIVPKKIDESGQRKWRVVIDYRRLNDITIGDSYPIPNITEILDQLGKCKYFSTLDLVSSFHQIRSPKRTLLKLPSLSRKDTLNLQGCLLG</sequence>
<dbReference type="InterPro" id="IPR043502">
    <property type="entry name" value="DNA/RNA_pol_sf"/>
</dbReference>
<dbReference type="SUPFAM" id="SSF56672">
    <property type="entry name" value="DNA/RNA polymerases"/>
    <property type="match status" value="1"/>
</dbReference>
<keyword evidence="3" id="KW-1185">Reference proteome</keyword>
<dbReference type="GO" id="GO:0071897">
    <property type="term" value="P:DNA biosynthetic process"/>
    <property type="evidence" value="ECO:0007669"/>
    <property type="project" value="UniProtKB-ARBA"/>
</dbReference>
<dbReference type="InterPro" id="IPR043128">
    <property type="entry name" value="Rev_trsase/Diguanyl_cyclase"/>
</dbReference>
<dbReference type="Gene3D" id="2.40.70.10">
    <property type="entry name" value="Acid Proteases"/>
    <property type="match status" value="1"/>
</dbReference>
<protein>
    <recommendedName>
        <fullName evidence="1">Reverse transcriptase domain-containing protein</fullName>
    </recommendedName>
</protein>
<name>A0AAV1LU81_9NEOP</name>
<proteinExistence type="predicted"/>
<dbReference type="Gene3D" id="3.30.70.270">
    <property type="match status" value="1"/>
</dbReference>
<dbReference type="AlphaFoldDB" id="A0AAV1LU81"/>